<protein>
    <submittedName>
        <fullName evidence="2">Uncharacterized protein</fullName>
    </submittedName>
</protein>
<evidence type="ECO:0000256" key="1">
    <source>
        <dbReference type="SAM" id="MobiDB-lite"/>
    </source>
</evidence>
<feature type="region of interest" description="Disordered" evidence="1">
    <location>
        <begin position="1"/>
        <end position="33"/>
    </location>
</feature>
<name>A0A8S5NLH2_9CAUD</name>
<sequence>MRGIKVHGKPHIRGKTAGGRGRSNAASSRSSGS</sequence>
<feature type="compositionally biased region" description="Basic residues" evidence="1">
    <location>
        <begin position="1"/>
        <end position="14"/>
    </location>
</feature>
<proteinExistence type="predicted"/>
<dbReference type="EMBL" id="BK015186">
    <property type="protein sequence ID" value="DAD94931.1"/>
    <property type="molecule type" value="Genomic_DNA"/>
</dbReference>
<accession>A0A8S5NLH2</accession>
<evidence type="ECO:0000313" key="2">
    <source>
        <dbReference type="EMBL" id="DAD94931.1"/>
    </source>
</evidence>
<feature type="compositionally biased region" description="Low complexity" evidence="1">
    <location>
        <begin position="22"/>
        <end position="33"/>
    </location>
</feature>
<reference evidence="2" key="1">
    <citation type="journal article" date="2021" name="Proc. Natl. Acad. Sci. U.S.A.">
        <title>A Catalog of Tens of Thousands of Viruses from Human Metagenomes Reveals Hidden Associations with Chronic Diseases.</title>
        <authorList>
            <person name="Tisza M.J."/>
            <person name="Buck C.B."/>
        </authorList>
    </citation>
    <scope>NUCLEOTIDE SEQUENCE</scope>
    <source>
        <strain evidence="2">CtYgF8</strain>
    </source>
</reference>
<organism evidence="2">
    <name type="scientific">Siphoviridae sp. ctYgF8</name>
    <dbReference type="NCBI Taxonomy" id="2826378"/>
    <lineage>
        <taxon>Viruses</taxon>
        <taxon>Duplodnaviria</taxon>
        <taxon>Heunggongvirae</taxon>
        <taxon>Uroviricota</taxon>
        <taxon>Caudoviricetes</taxon>
    </lineage>
</organism>